<dbReference type="Pfam" id="PF12669">
    <property type="entry name" value="FeoB_associated"/>
    <property type="match status" value="1"/>
</dbReference>
<dbReference type="PATRIC" id="fig|44252.3.peg.3486"/>
<feature type="compositionally biased region" description="Low complexity" evidence="1">
    <location>
        <begin position="49"/>
        <end position="63"/>
    </location>
</feature>
<reference evidence="3 5" key="1">
    <citation type="submission" date="2014-04" db="EMBL/GenBank/DDBJ databases">
        <authorList>
            <person name="Bishop-Lilly K.A."/>
            <person name="Broomall S.M."/>
            <person name="Chain P.S."/>
            <person name="Chertkov O."/>
            <person name="Coyne S.R."/>
            <person name="Daligault H.E."/>
            <person name="Davenport K.W."/>
            <person name="Erkkila T."/>
            <person name="Frey K.G."/>
            <person name="Gibbons H.S."/>
            <person name="Gu W."/>
            <person name="Jaissle J."/>
            <person name="Johnson S.L."/>
            <person name="Koroleva G.I."/>
            <person name="Ladner J.T."/>
            <person name="Lo C.-C."/>
            <person name="Minogue T.D."/>
            <person name="Munk C."/>
            <person name="Palacios G.F."/>
            <person name="Redden C.L."/>
            <person name="Rosenzweig C.N."/>
            <person name="Scholz M.B."/>
            <person name="Teshima H."/>
            <person name="Xu Y."/>
        </authorList>
    </citation>
    <scope>NUCLEOTIDE SEQUENCE [LARGE SCALE GENOMIC DNA]</scope>
    <source>
        <strain evidence="3 5">8244</strain>
    </source>
</reference>
<keyword evidence="2" id="KW-1133">Transmembrane helix</keyword>
<evidence type="ECO:0000256" key="2">
    <source>
        <dbReference type="SAM" id="Phobius"/>
    </source>
</evidence>
<comment type="caution">
    <text evidence="3">The sequence shown here is derived from an EMBL/GenBank/DDBJ whole genome shotgun (WGS) entry which is preliminary data.</text>
</comment>
<keyword evidence="2" id="KW-0812">Transmembrane</keyword>
<dbReference type="EMBL" id="WNZZ01000014">
    <property type="protein sequence ID" value="MUG24378.1"/>
    <property type="molecule type" value="Genomic_DNA"/>
</dbReference>
<dbReference type="Proteomes" id="UP000442469">
    <property type="component" value="Unassembled WGS sequence"/>
</dbReference>
<gene>
    <name evidence="3" type="ORF">DJ90_3358</name>
    <name evidence="4" type="ORF">GNQ08_18525</name>
</gene>
<dbReference type="HOGENOM" id="CLU_204348_1_0_9"/>
<evidence type="ECO:0000313" key="3">
    <source>
        <dbReference type="EMBL" id="KFN08079.1"/>
    </source>
</evidence>
<feature type="transmembrane region" description="Helical" evidence="2">
    <location>
        <begin position="6"/>
        <end position="23"/>
    </location>
</feature>
<protein>
    <submittedName>
        <fullName evidence="4">FeoB-associated Cys-rich membrane protein</fullName>
    </submittedName>
</protein>
<dbReference type="AlphaFoldDB" id="A0A090ZA14"/>
<dbReference type="Proteomes" id="UP000029278">
    <property type="component" value="Unassembled WGS sequence"/>
</dbReference>
<name>A0A090ZA14_PAEMA</name>
<evidence type="ECO:0000313" key="6">
    <source>
        <dbReference type="Proteomes" id="UP000442469"/>
    </source>
</evidence>
<keyword evidence="5" id="KW-1185">Reference proteome</keyword>
<dbReference type="EMBL" id="JMQA01000030">
    <property type="protein sequence ID" value="KFN08079.1"/>
    <property type="molecule type" value="Genomic_DNA"/>
</dbReference>
<keyword evidence="2" id="KW-0472">Membrane</keyword>
<accession>A0A090ZA14</accession>
<sequence length="63" mass="6638">MLFDIVIVTAVFAFAGYSLYRGFKKSKKGACASCSQQKTCSAACSGRQAPPASSCSPAKPKRE</sequence>
<dbReference type="STRING" id="44252.DJ90_3358"/>
<evidence type="ECO:0000313" key="4">
    <source>
        <dbReference type="EMBL" id="MUG24378.1"/>
    </source>
</evidence>
<dbReference type="GeneID" id="77008780"/>
<reference evidence="4 6" key="2">
    <citation type="submission" date="2019-11" db="EMBL/GenBank/DDBJ databases">
        <title>Draft genome sequences of five Paenibacillus species of dairy origin.</title>
        <authorList>
            <person name="Olajide A.M."/>
            <person name="Chen S."/>
            <person name="Lapointe G."/>
        </authorList>
    </citation>
    <scope>NUCLEOTIDE SEQUENCE [LARGE SCALE GENOMIC DNA]</scope>
    <source>
        <strain evidence="4 6">3CT49</strain>
    </source>
</reference>
<proteinExistence type="predicted"/>
<evidence type="ECO:0000313" key="5">
    <source>
        <dbReference type="Proteomes" id="UP000029278"/>
    </source>
</evidence>
<evidence type="ECO:0000256" key="1">
    <source>
        <dbReference type="SAM" id="MobiDB-lite"/>
    </source>
</evidence>
<organism evidence="3 5">
    <name type="scientific">Paenibacillus macerans</name>
    <name type="common">Bacillus macerans</name>
    <dbReference type="NCBI Taxonomy" id="44252"/>
    <lineage>
        <taxon>Bacteria</taxon>
        <taxon>Bacillati</taxon>
        <taxon>Bacillota</taxon>
        <taxon>Bacilli</taxon>
        <taxon>Bacillales</taxon>
        <taxon>Paenibacillaceae</taxon>
        <taxon>Paenibacillus</taxon>
    </lineage>
</organism>
<feature type="region of interest" description="Disordered" evidence="1">
    <location>
        <begin position="44"/>
        <end position="63"/>
    </location>
</feature>
<dbReference type="RefSeq" id="WP_036624916.1">
    <property type="nucleotide sequence ID" value="NZ_BGML01000001.1"/>
</dbReference>